<sequence length="270" mass="29024">MIKLILSDIDGTLLPFGEHVVSERTRRAIALANEAGIVCGPCTGRVYGQLPPLFANESACTESAVATNGSQVFLRGKKIEEIIIPYELLCALKSEVERIPRCGMLVFKDTTPYLVAGKREDLGLHFPSYADICIPVSQMPTHPVVKTNVFMAEPEQGTRAVIDHLNRCVDGLDFDYPRVGFSNVMLSGHNKATGIDTMVKALGISYDEVVVFGDAGNDLTMFSKVPASVAVAGATPEAAAAARYHIGACEDDSVACAIEMLAQNIWPFSS</sequence>
<organism evidence="1 2">
    <name type="scientific">Fannyhessea vaginae DSM 15829</name>
    <dbReference type="NCBI Taxonomy" id="525256"/>
    <lineage>
        <taxon>Bacteria</taxon>
        <taxon>Bacillati</taxon>
        <taxon>Actinomycetota</taxon>
        <taxon>Coriobacteriia</taxon>
        <taxon>Coriobacteriales</taxon>
        <taxon>Atopobiaceae</taxon>
        <taxon>Fannyhessea</taxon>
    </lineage>
</organism>
<dbReference type="GeneID" id="93210586"/>
<dbReference type="InterPro" id="IPR036412">
    <property type="entry name" value="HAD-like_sf"/>
</dbReference>
<protein>
    <submittedName>
        <fullName evidence="1">HAD hydrolase, family IIB</fullName>
    </submittedName>
</protein>
<dbReference type="RefSeq" id="WP_006303124.1">
    <property type="nucleotide sequence ID" value="NZ_ACGK02000002.1"/>
</dbReference>
<dbReference type="GO" id="GO:0016791">
    <property type="term" value="F:phosphatase activity"/>
    <property type="evidence" value="ECO:0007669"/>
    <property type="project" value="TreeGrafter"/>
</dbReference>
<dbReference type="Gene3D" id="3.40.50.1000">
    <property type="entry name" value="HAD superfamily/HAD-like"/>
    <property type="match status" value="1"/>
</dbReference>
<dbReference type="GO" id="GO:0005829">
    <property type="term" value="C:cytosol"/>
    <property type="evidence" value="ECO:0007669"/>
    <property type="project" value="TreeGrafter"/>
</dbReference>
<accession>F1T628</accession>
<dbReference type="eggNOG" id="COG0561">
    <property type="taxonomic scope" value="Bacteria"/>
</dbReference>
<dbReference type="SUPFAM" id="SSF56784">
    <property type="entry name" value="HAD-like"/>
    <property type="match status" value="1"/>
</dbReference>
<name>F1T628_9ACTN</name>
<keyword evidence="1" id="KW-0378">Hydrolase</keyword>
<dbReference type="GO" id="GO:0000287">
    <property type="term" value="F:magnesium ion binding"/>
    <property type="evidence" value="ECO:0007669"/>
    <property type="project" value="TreeGrafter"/>
</dbReference>
<proteinExistence type="predicted"/>
<dbReference type="Pfam" id="PF08282">
    <property type="entry name" value="Hydrolase_3"/>
    <property type="match status" value="1"/>
</dbReference>
<dbReference type="Proteomes" id="UP000005947">
    <property type="component" value="Unassembled WGS sequence"/>
</dbReference>
<reference evidence="1 2" key="1">
    <citation type="submission" date="2011-02" db="EMBL/GenBank/DDBJ databases">
        <authorList>
            <person name="Muzny D."/>
            <person name="Qin X."/>
            <person name="Buhay C."/>
            <person name="Dugan-Rocha S."/>
            <person name="Ding Y."/>
            <person name="Chen G."/>
            <person name="Hawes A."/>
            <person name="Holder M."/>
            <person name="Jhangiani S."/>
            <person name="Johnson A."/>
            <person name="Khan Z."/>
            <person name="Li Z."/>
            <person name="Liu W."/>
            <person name="Liu X."/>
            <person name="Perez L."/>
            <person name="Shen H."/>
            <person name="Wang Q."/>
            <person name="Watt J."/>
            <person name="Xi L."/>
            <person name="Xin Y."/>
            <person name="Zhou J."/>
            <person name="Deng J."/>
            <person name="Jiang H."/>
            <person name="Liu Y."/>
            <person name="Qu J."/>
            <person name="Song X.-Z."/>
            <person name="Zhang L."/>
            <person name="Villasana D."/>
            <person name="Johnson A."/>
            <person name="Liu J."/>
            <person name="Liyanage D."/>
            <person name="Lorensuhewa L."/>
            <person name="Robinson T."/>
            <person name="Song A."/>
            <person name="Song B.-B."/>
            <person name="Dinh H."/>
            <person name="Thornton R."/>
            <person name="Coyle M."/>
            <person name="Francisco L."/>
            <person name="Jackson L."/>
            <person name="Javaid M."/>
            <person name="Korchina V."/>
            <person name="Kovar C."/>
            <person name="Mata R."/>
            <person name="Mathew T."/>
            <person name="Ngo R."/>
            <person name="Nguyen L."/>
            <person name="Nguyen N."/>
            <person name="Okwuonu G."/>
            <person name="Ongeri F."/>
            <person name="Pham C."/>
            <person name="Simmons D."/>
            <person name="Wilczek-Boney K."/>
            <person name="Hale W."/>
            <person name="Jakkamsetti A."/>
            <person name="Pham P."/>
            <person name="Ruth R."/>
            <person name="San Lucas F."/>
            <person name="Warren J."/>
            <person name="Zhang J."/>
            <person name="Zhao Z."/>
            <person name="Zhou C."/>
            <person name="Zhu D."/>
            <person name="Lee S."/>
            <person name="Bess C."/>
            <person name="Blankenburg K."/>
            <person name="Forbes L."/>
            <person name="Fu Q."/>
            <person name="Gubbala S."/>
            <person name="Hirani K."/>
            <person name="Jayaseelan J.C."/>
            <person name="Lara F."/>
            <person name="Munidasa M."/>
            <person name="Palculict T."/>
            <person name="Patil S."/>
            <person name="Pu L.-L."/>
            <person name="Saada N."/>
            <person name="Tang L."/>
            <person name="Weissenberger G."/>
            <person name="Zhu Y."/>
            <person name="Hemphill L."/>
            <person name="Shang Y."/>
            <person name="Youmans B."/>
            <person name="Ayvaz T."/>
            <person name="Ross M."/>
            <person name="Santibanez J."/>
            <person name="Aqrawi P."/>
            <person name="Gross S."/>
            <person name="Joshi V."/>
            <person name="Fowler G."/>
            <person name="Nazareth L."/>
            <person name="Reid J."/>
            <person name="Worley K."/>
            <person name="Petrosino J."/>
            <person name="Highlander S."/>
            <person name="Gibbs R."/>
        </authorList>
    </citation>
    <scope>NUCLEOTIDE SEQUENCE [LARGE SCALE GENOMIC DNA]</scope>
    <source>
        <strain evidence="1 2">DSM 15829</strain>
    </source>
</reference>
<dbReference type="AlphaFoldDB" id="F1T628"/>
<dbReference type="Gene3D" id="3.30.1240.10">
    <property type="match status" value="1"/>
</dbReference>
<comment type="caution">
    <text evidence="1">The sequence shown here is derived from an EMBL/GenBank/DDBJ whole genome shotgun (WGS) entry which is preliminary data.</text>
</comment>
<evidence type="ECO:0000313" key="2">
    <source>
        <dbReference type="Proteomes" id="UP000005947"/>
    </source>
</evidence>
<dbReference type="OrthoDB" id="3186192at2"/>
<evidence type="ECO:0000313" key="1">
    <source>
        <dbReference type="EMBL" id="EGF22933.1"/>
    </source>
</evidence>
<keyword evidence="2" id="KW-1185">Reference proteome</keyword>
<dbReference type="InterPro" id="IPR023214">
    <property type="entry name" value="HAD_sf"/>
</dbReference>
<dbReference type="EMBL" id="ACGK02000002">
    <property type="protein sequence ID" value="EGF22933.1"/>
    <property type="molecule type" value="Genomic_DNA"/>
</dbReference>
<dbReference type="PANTHER" id="PTHR10000:SF8">
    <property type="entry name" value="HAD SUPERFAMILY HYDROLASE-LIKE, TYPE 3"/>
    <property type="match status" value="1"/>
</dbReference>
<gene>
    <name evidence="1" type="ORF">HMPREF0091_10928</name>
</gene>
<dbReference type="PANTHER" id="PTHR10000">
    <property type="entry name" value="PHOSPHOSERINE PHOSPHATASE"/>
    <property type="match status" value="1"/>
</dbReference>